<dbReference type="NCBIfam" id="TIGR01581">
    <property type="entry name" value="Mo_ABC_porter"/>
    <property type="match status" value="1"/>
</dbReference>
<dbReference type="OrthoDB" id="9804629at2"/>
<dbReference type="SUPFAM" id="SSF161098">
    <property type="entry name" value="MetI-like"/>
    <property type="match status" value="1"/>
</dbReference>
<feature type="transmembrane region" description="Helical" evidence="9">
    <location>
        <begin position="69"/>
        <end position="90"/>
    </location>
</feature>
<dbReference type="PROSITE" id="PS50928">
    <property type="entry name" value="ABC_TM1"/>
    <property type="match status" value="1"/>
</dbReference>
<organism evidence="11 12">
    <name type="scientific">Azospirillum palustre</name>
    <dbReference type="NCBI Taxonomy" id="2044885"/>
    <lineage>
        <taxon>Bacteria</taxon>
        <taxon>Pseudomonadati</taxon>
        <taxon>Pseudomonadota</taxon>
        <taxon>Alphaproteobacteria</taxon>
        <taxon>Rhodospirillales</taxon>
        <taxon>Azospirillaceae</taxon>
        <taxon>Azospirillum</taxon>
    </lineage>
</organism>
<dbReference type="CDD" id="cd06261">
    <property type="entry name" value="TM_PBP2"/>
    <property type="match status" value="1"/>
</dbReference>
<proteinExistence type="inferred from homology"/>
<comment type="caution">
    <text evidence="11">The sequence shown here is derived from an EMBL/GenBank/DDBJ whole genome shotgun (WGS) entry which is preliminary data.</text>
</comment>
<dbReference type="EMBL" id="PDKW01000040">
    <property type="protein sequence ID" value="PGH57547.1"/>
    <property type="molecule type" value="Genomic_DNA"/>
</dbReference>
<comment type="subunit">
    <text evidence="2">The complex is composed of two ATP-binding proteins (CysA), two transmembrane proteins (CysT and CysW) and a solute-binding protein (CysP).</text>
</comment>
<comment type="similarity">
    <text evidence="9">Belongs to the binding-protein-dependent transport system permease family.</text>
</comment>
<evidence type="ECO:0000256" key="7">
    <source>
        <dbReference type="ARBA" id="ARBA00023136"/>
    </source>
</evidence>
<dbReference type="PANTHER" id="PTHR30406:SF8">
    <property type="entry name" value="SULFATE TRANSPORT SYSTEM PERMEASE PROTEIN CYST"/>
    <property type="match status" value="1"/>
</dbReference>
<evidence type="ECO:0000313" key="11">
    <source>
        <dbReference type="EMBL" id="PGH57547.1"/>
    </source>
</evidence>
<dbReference type="GO" id="GO:0015419">
    <property type="term" value="F:ABC-type sulfate transporter activity"/>
    <property type="evidence" value="ECO:0007669"/>
    <property type="project" value="InterPro"/>
</dbReference>
<dbReference type="GO" id="GO:0005886">
    <property type="term" value="C:plasma membrane"/>
    <property type="evidence" value="ECO:0007669"/>
    <property type="project" value="UniProtKB-SubCell"/>
</dbReference>
<feature type="transmembrane region" description="Helical" evidence="9">
    <location>
        <begin position="102"/>
        <end position="126"/>
    </location>
</feature>
<comment type="subcellular location">
    <subcellularLocation>
        <location evidence="1 9">Cell membrane</location>
        <topology evidence="1 9">Multi-pass membrane protein</topology>
    </subcellularLocation>
</comment>
<protein>
    <submittedName>
        <fullName evidence="11">Molybdate ABC transporter permease subunit</fullName>
    </submittedName>
</protein>
<keyword evidence="3 9" id="KW-0813">Transport</keyword>
<feature type="transmembrane region" description="Helical" evidence="9">
    <location>
        <begin position="36"/>
        <end position="57"/>
    </location>
</feature>
<keyword evidence="5 9" id="KW-1133">Transmembrane helix</keyword>
<evidence type="ECO:0000256" key="8">
    <source>
        <dbReference type="ARBA" id="ARBA00025323"/>
    </source>
</evidence>
<keyword evidence="6" id="KW-0764">Sulfate transport</keyword>
<evidence type="ECO:0000256" key="2">
    <source>
        <dbReference type="ARBA" id="ARBA00011779"/>
    </source>
</evidence>
<reference evidence="12" key="1">
    <citation type="submission" date="2017-10" db="EMBL/GenBank/DDBJ databases">
        <authorList>
            <person name="Kravchenko I.K."/>
            <person name="Grouzdev D.S."/>
        </authorList>
    </citation>
    <scope>NUCLEOTIDE SEQUENCE [LARGE SCALE GENOMIC DNA]</scope>
    <source>
        <strain evidence="12">B2</strain>
    </source>
</reference>
<evidence type="ECO:0000256" key="9">
    <source>
        <dbReference type="RuleBase" id="RU363032"/>
    </source>
</evidence>
<feature type="domain" description="ABC transmembrane type-1" evidence="10">
    <location>
        <begin position="31"/>
        <end position="233"/>
    </location>
</feature>
<evidence type="ECO:0000313" key="12">
    <source>
        <dbReference type="Proteomes" id="UP000225379"/>
    </source>
</evidence>
<evidence type="ECO:0000256" key="4">
    <source>
        <dbReference type="ARBA" id="ARBA00022692"/>
    </source>
</evidence>
<evidence type="ECO:0000256" key="6">
    <source>
        <dbReference type="ARBA" id="ARBA00023032"/>
    </source>
</evidence>
<dbReference type="Pfam" id="PF00528">
    <property type="entry name" value="BPD_transp_1"/>
    <property type="match status" value="1"/>
</dbReference>
<keyword evidence="7 9" id="KW-0472">Membrane</keyword>
<dbReference type="Proteomes" id="UP000225379">
    <property type="component" value="Unassembled WGS sequence"/>
</dbReference>
<dbReference type="InterPro" id="IPR035906">
    <property type="entry name" value="MetI-like_sf"/>
</dbReference>
<dbReference type="Gene3D" id="1.10.3720.10">
    <property type="entry name" value="MetI-like"/>
    <property type="match status" value="1"/>
</dbReference>
<evidence type="ECO:0000256" key="3">
    <source>
        <dbReference type="ARBA" id="ARBA00022448"/>
    </source>
</evidence>
<sequence length="240" mass="24642">MIVGVLGALALRLRPGELAAAVTAPETLFALRLSLLTSAAALAIALLLGLPAAYLMARRRFPGRALLDTLLDVPLVMPPLVAGLGLLFLFGRPMLGGPLATLGIELLFSPAGVVLALAFIATTVVLRSAAAAFRAVDPGYGAAARTLGAGAWEVFWQIDLPLAGRGIAAGAVLAWARALGEFGATLMVAGATRFHTETLPMAVFLNIATGETGVAIACALILLAVALLMLLAMRGLARRE</sequence>
<dbReference type="InterPro" id="IPR005667">
    <property type="entry name" value="Sulph_transpt2"/>
</dbReference>
<feature type="transmembrane region" description="Helical" evidence="9">
    <location>
        <begin position="167"/>
        <end position="192"/>
    </location>
</feature>
<accession>A0A2B8BK01</accession>
<dbReference type="PANTHER" id="PTHR30406">
    <property type="entry name" value="SULFATE TRANSPORT SYSTEM PERMEASE PROTEIN"/>
    <property type="match status" value="1"/>
</dbReference>
<keyword evidence="4 9" id="KW-0812">Transmembrane</keyword>
<dbReference type="InterPro" id="IPR006469">
    <property type="entry name" value="NifC_ABC_porter"/>
</dbReference>
<dbReference type="InterPro" id="IPR000515">
    <property type="entry name" value="MetI-like"/>
</dbReference>
<feature type="transmembrane region" description="Helical" evidence="9">
    <location>
        <begin position="212"/>
        <end position="233"/>
    </location>
</feature>
<name>A0A2B8BK01_9PROT</name>
<evidence type="ECO:0000259" key="10">
    <source>
        <dbReference type="PROSITE" id="PS50928"/>
    </source>
</evidence>
<evidence type="ECO:0000256" key="5">
    <source>
        <dbReference type="ARBA" id="ARBA00022989"/>
    </source>
</evidence>
<evidence type="ECO:0000256" key="1">
    <source>
        <dbReference type="ARBA" id="ARBA00004651"/>
    </source>
</evidence>
<keyword evidence="12" id="KW-1185">Reference proteome</keyword>
<dbReference type="AlphaFoldDB" id="A0A2B8BK01"/>
<comment type="function">
    <text evidence="8">Part of the ABC transporter complex CysAWTP (TC 3.A.1.6.1) involved in sulfate/thiosulfate import. Probably responsible for the translocation of the substrate across the membrane.</text>
</comment>
<gene>
    <name evidence="11" type="ORF">CRT60_11765</name>
</gene>